<accession>A0A2N5D3A7</accession>
<evidence type="ECO:0000313" key="2">
    <source>
        <dbReference type="EMBL" id="PLR20545.1"/>
    </source>
</evidence>
<dbReference type="Gene3D" id="3.40.30.10">
    <property type="entry name" value="Glutaredoxin"/>
    <property type="match status" value="1"/>
</dbReference>
<reference evidence="2 3" key="1">
    <citation type="submission" date="2017-12" db="EMBL/GenBank/DDBJ databases">
        <title>The genome sequence of Caulobacter flavus CGMCC1 15093.</title>
        <authorList>
            <person name="Gao J."/>
            <person name="Mao X."/>
            <person name="Sun J."/>
        </authorList>
    </citation>
    <scope>NUCLEOTIDE SEQUENCE [LARGE SCALE GENOMIC DNA]</scope>
    <source>
        <strain evidence="2 3">CGMCC1 15093</strain>
    </source>
</reference>
<dbReference type="EMBL" id="PJRQ01000006">
    <property type="protein sequence ID" value="PLR20545.1"/>
    <property type="molecule type" value="Genomic_DNA"/>
</dbReference>
<evidence type="ECO:0000313" key="3">
    <source>
        <dbReference type="Proteomes" id="UP000234483"/>
    </source>
</evidence>
<dbReference type="Proteomes" id="UP000281192">
    <property type="component" value="Chromosome"/>
</dbReference>
<dbReference type="CDD" id="cd02947">
    <property type="entry name" value="TRX_family"/>
    <property type="match status" value="1"/>
</dbReference>
<evidence type="ECO:0000313" key="1">
    <source>
        <dbReference type="EMBL" id="AYV48977.1"/>
    </source>
</evidence>
<reference evidence="1 4" key="2">
    <citation type="submission" date="2018-01" db="EMBL/GenBank/DDBJ databases">
        <title>Complete genome sequence of Caulobacter flavus RHGG3.</title>
        <authorList>
            <person name="Yang E."/>
        </authorList>
    </citation>
    <scope>NUCLEOTIDE SEQUENCE [LARGE SCALE GENOMIC DNA]</scope>
    <source>
        <strain evidence="1 4">RHGG3</strain>
    </source>
</reference>
<dbReference type="RefSeq" id="WP_101711383.1">
    <property type="nucleotide sequence ID" value="NZ_CP026100.1"/>
</dbReference>
<proteinExistence type="predicted"/>
<keyword evidence="4" id="KW-1185">Reference proteome</keyword>
<sequence length="162" mass="17924">MAELKAALCPHCGTHNNFYADRALAAVCGRCERKVFERRALAVLPDDILRHSTPDEPPPGKIPVLLICFGRVPGSMVSIDVHRYAQRFEPQVRVLTIDPLEHDAFATRYAVRAIPTGILLRGGREVDRTTGAPSERRDPIARMLQRQGFSPPLFGDAPTTQA</sequence>
<dbReference type="InterPro" id="IPR036249">
    <property type="entry name" value="Thioredoxin-like_sf"/>
</dbReference>
<dbReference type="AlphaFoldDB" id="A0A2N5D3A7"/>
<evidence type="ECO:0000313" key="4">
    <source>
        <dbReference type="Proteomes" id="UP000281192"/>
    </source>
</evidence>
<dbReference type="EMBL" id="CP026100">
    <property type="protein sequence ID" value="AYV48977.1"/>
    <property type="molecule type" value="Genomic_DNA"/>
</dbReference>
<dbReference type="Proteomes" id="UP000234483">
    <property type="component" value="Unassembled WGS sequence"/>
</dbReference>
<gene>
    <name evidence="1" type="ORF">C1707_23470</name>
    <name evidence="2" type="ORF">CFHF_02115</name>
</gene>
<evidence type="ECO:0008006" key="5">
    <source>
        <dbReference type="Google" id="ProtNLM"/>
    </source>
</evidence>
<dbReference type="SUPFAM" id="SSF52833">
    <property type="entry name" value="Thioredoxin-like"/>
    <property type="match status" value="1"/>
</dbReference>
<dbReference type="KEGG" id="cfh:C1707_23470"/>
<protein>
    <recommendedName>
        <fullName evidence="5">Thiol reductase thioredoxin</fullName>
    </recommendedName>
</protein>
<name>A0A2N5D3A7_9CAUL</name>
<dbReference type="OrthoDB" id="8379100at2"/>
<organism evidence="2 3">
    <name type="scientific">Caulobacter flavus</name>
    <dbReference type="NCBI Taxonomy" id="1679497"/>
    <lineage>
        <taxon>Bacteria</taxon>
        <taxon>Pseudomonadati</taxon>
        <taxon>Pseudomonadota</taxon>
        <taxon>Alphaproteobacteria</taxon>
        <taxon>Caulobacterales</taxon>
        <taxon>Caulobacteraceae</taxon>
        <taxon>Caulobacter</taxon>
    </lineage>
</organism>